<feature type="non-terminal residue" evidence="2">
    <location>
        <position position="1"/>
    </location>
</feature>
<dbReference type="Proteomes" id="UP000192578">
    <property type="component" value="Unassembled WGS sequence"/>
</dbReference>
<feature type="region of interest" description="Disordered" evidence="1">
    <location>
        <begin position="1"/>
        <end position="44"/>
    </location>
</feature>
<proteinExistence type="predicted"/>
<organism evidence="2 3">
    <name type="scientific">Hypsibius exemplaris</name>
    <name type="common">Freshwater tardigrade</name>
    <dbReference type="NCBI Taxonomy" id="2072580"/>
    <lineage>
        <taxon>Eukaryota</taxon>
        <taxon>Metazoa</taxon>
        <taxon>Ecdysozoa</taxon>
        <taxon>Tardigrada</taxon>
        <taxon>Eutardigrada</taxon>
        <taxon>Parachela</taxon>
        <taxon>Hypsibioidea</taxon>
        <taxon>Hypsibiidae</taxon>
        <taxon>Hypsibius</taxon>
    </lineage>
</organism>
<comment type="caution">
    <text evidence="2">The sequence shown here is derived from an EMBL/GenBank/DDBJ whole genome shotgun (WGS) entry which is preliminary data.</text>
</comment>
<dbReference type="EMBL" id="MTYJ01000366">
    <property type="protein sequence ID" value="OWA54029.1"/>
    <property type="molecule type" value="Genomic_DNA"/>
</dbReference>
<sequence>VARSVNVDAARSNVSRGPPRLFAVDTHHQGPGWGGRRSRGKPDAKCMDAKHFPFLAGHQNAQGRRPLARLRKLIRDKAHGGAEWAGG</sequence>
<evidence type="ECO:0000313" key="3">
    <source>
        <dbReference type="Proteomes" id="UP000192578"/>
    </source>
</evidence>
<protein>
    <submittedName>
        <fullName evidence="2">Uncharacterized protein</fullName>
    </submittedName>
</protein>
<evidence type="ECO:0000256" key="1">
    <source>
        <dbReference type="SAM" id="MobiDB-lite"/>
    </source>
</evidence>
<dbReference type="AlphaFoldDB" id="A0A9X6NIU9"/>
<accession>A0A9X6NIU9</accession>
<keyword evidence="3" id="KW-1185">Reference proteome</keyword>
<evidence type="ECO:0000313" key="2">
    <source>
        <dbReference type="EMBL" id="OWA54029.1"/>
    </source>
</evidence>
<name>A0A9X6NIU9_HYPEX</name>
<gene>
    <name evidence="2" type="ORF">BV898_18451</name>
</gene>
<reference evidence="3" key="1">
    <citation type="submission" date="2017-01" db="EMBL/GenBank/DDBJ databases">
        <title>Comparative genomics of anhydrobiosis in the tardigrade Hypsibius dujardini.</title>
        <authorList>
            <person name="Yoshida Y."/>
            <person name="Koutsovoulos G."/>
            <person name="Laetsch D."/>
            <person name="Stevens L."/>
            <person name="Kumar S."/>
            <person name="Horikawa D."/>
            <person name="Ishino K."/>
            <person name="Komine S."/>
            <person name="Tomita M."/>
            <person name="Blaxter M."/>
            <person name="Arakawa K."/>
        </authorList>
    </citation>
    <scope>NUCLEOTIDE SEQUENCE [LARGE SCALE GENOMIC DNA]</scope>
    <source>
        <strain evidence="3">Z151</strain>
    </source>
</reference>